<organism evidence="2 3">
    <name type="scientific">Clostridium rhizosphaerae</name>
    <dbReference type="NCBI Taxonomy" id="2803861"/>
    <lineage>
        <taxon>Bacteria</taxon>
        <taxon>Bacillati</taxon>
        <taxon>Bacillota</taxon>
        <taxon>Clostridia</taxon>
        <taxon>Eubacteriales</taxon>
        <taxon>Clostridiaceae</taxon>
        <taxon>Clostridium</taxon>
    </lineage>
</organism>
<dbReference type="EMBL" id="JAESWC010000002">
    <property type="protein sequence ID" value="MBL4935555.1"/>
    <property type="molecule type" value="Genomic_DNA"/>
</dbReference>
<dbReference type="Proteomes" id="UP000632377">
    <property type="component" value="Unassembled WGS sequence"/>
</dbReference>
<dbReference type="InterPro" id="IPR051678">
    <property type="entry name" value="AGP_Transferase"/>
</dbReference>
<sequence length="323" mass="37707">MESITKSKLTYEQINMMTRQAFGNSAKPEIITELTDGYFNTAYMLTLTNGFKTVLKVSPPEDVTVMRYEKNIMETEVYVLNKIKSLGDIPIPKVFYYDQSGEIIKNDFFFMEFVDGVPLNKIRSELSEEQYREISSELGGLARKIHSIEGSYFGYISQDDKKFDTWDQAFLCMIKDLLADAMDVRVMLPYDYDKIYNMIYEKREVLNAVKIPSLIHKDLWDGNIFVDPKTSKITGILDCERAVYGDALLDPVCGFLLNNKEFMKSYKGRLVLEKEEEIRAVLYQIYLYLIMVIECSYRKYPDENQFKWASARLQETLVDLMKF</sequence>
<dbReference type="PANTHER" id="PTHR21310:SF15">
    <property type="entry name" value="AMINOGLYCOSIDE PHOSPHOTRANSFERASE DOMAIN-CONTAINING PROTEIN"/>
    <property type="match status" value="1"/>
</dbReference>
<evidence type="ECO:0000259" key="1">
    <source>
        <dbReference type="PROSITE" id="PS50011"/>
    </source>
</evidence>
<name>A0ABS1T892_9CLOT</name>
<dbReference type="InterPro" id="IPR011009">
    <property type="entry name" value="Kinase-like_dom_sf"/>
</dbReference>
<dbReference type="Gene3D" id="3.30.200.20">
    <property type="entry name" value="Phosphorylase Kinase, domain 1"/>
    <property type="match status" value="1"/>
</dbReference>
<accession>A0ABS1T892</accession>
<dbReference type="PROSITE" id="PS50011">
    <property type="entry name" value="PROTEIN_KINASE_DOM"/>
    <property type="match status" value="1"/>
</dbReference>
<evidence type="ECO:0000313" key="3">
    <source>
        <dbReference type="Proteomes" id="UP000632377"/>
    </source>
</evidence>
<dbReference type="InterPro" id="IPR002575">
    <property type="entry name" value="Aminoglycoside_PTrfase"/>
</dbReference>
<dbReference type="Pfam" id="PF01636">
    <property type="entry name" value="APH"/>
    <property type="match status" value="1"/>
</dbReference>
<dbReference type="PANTHER" id="PTHR21310">
    <property type="entry name" value="AMINOGLYCOSIDE PHOSPHOTRANSFERASE-RELATED-RELATED"/>
    <property type="match status" value="1"/>
</dbReference>
<dbReference type="SUPFAM" id="SSF56112">
    <property type="entry name" value="Protein kinase-like (PK-like)"/>
    <property type="match status" value="1"/>
</dbReference>
<feature type="domain" description="Protein kinase" evidence="1">
    <location>
        <begin position="28"/>
        <end position="323"/>
    </location>
</feature>
<proteinExistence type="predicted"/>
<dbReference type="Gene3D" id="3.90.1200.10">
    <property type="match status" value="1"/>
</dbReference>
<comment type="caution">
    <text evidence="2">The sequence shown here is derived from an EMBL/GenBank/DDBJ whole genome shotgun (WGS) entry which is preliminary data.</text>
</comment>
<protein>
    <submittedName>
        <fullName evidence="2">Aminoglycoside phosphotransferase family protein</fullName>
    </submittedName>
</protein>
<evidence type="ECO:0000313" key="2">
    <source>
        <dbReference type="EMBL" id="MBL4935555.1"/>
    </source>
</evidence>
<dbReference type="RefSeq" id="WP_202748157.1">
    <property type="nucleotide sequence ID" value="NZ_JAESWC010000002.1"/>
</dbReference>
<gene>
    <name evidence="2" type="ORF">JK636_07255</name>
</gene>
<reference evidence="2 3" key="1">
    <citation type="submission" date="2021-01" db="EMBL/GenBank/DDBJ databases">
        <title>Genome public.</title>
        <authorList>
            <person name="Liu C."/>
            <person name="Sun Q."/>
        </authorList>
    </citation>
    <scope>NUCLEOTIDE SEQUENCE [LARGE SCALE GENOMIC DNA]</scope>
    <source>
        <strain evidence="2 3">YIM B02515</strain>
    </source>
</reference>
<dbReference type="InterPro" id="IPR000719">
    <property type="entry name" value="Prot_kinase_dom"/>
</dbReference>
<keyword evidence="3" id="KW-1185">Reference proteome</keyword>